<name>A0A4U5LW71_STECR</name>
<reference evidence="1 2" key="1">
    <citation type="journal article" date="2015" name="Genome Biol.">
        <title>Comparative genomics of Steinernema reveals deeply conserved gene regulatory networks.</title>
        <authorList>
            <person name="Dillman A.R."/>
            <person name="Macchietto M."/>
            <person name="Porter C.F."/>
            <person name="Rogers A."/>
            <person name="Williams B."/>
            <person name="Antoshechkin I."/>
            <person name="Lee M.M."/>
            <person name="Goodwin Z."/>
            <person name="Lu X."/>
            <person name="Lewis E.E."/>
            <person name="Goodrich-Blair H."/>
            <person name="Stock S.P."/>
            <person name="Adams B.J."/>
            <person name="Sternberg P.W."/>
            <person name="Mortazavi A."/>
        </authorList>
    </citation>
    <scope>NUCLEOTIDE SEQUENCE [LARGE SCALE GENOMIC DNA]</scope>
    <source>
        <strain evidence="1 2">ALL</strain>
    </source>
</reference>
<evidence type="ECO:0000313" key="2">
    <source>
        <dbReference type="Proteomes" id="UP000298663"/>
    </source>
</evidence>
<keyword evidence="2" id="KW-1185">Reference proteome</keyword>
<protein>
    <submittedName>
        <fullName evidence="1">Uncharacterized protein</fullName>
    </submittedName>
</protein>
<sequence>MLCFKAISRAILYNVLSRMRSRCNLILEFFNATIVNSLPHLPASIADDNYLIEALSSRGFIVKDHFLTIKFDLIAVSMVLRRLDFQKSFSPRSLVLTDAAEHR</sequence>
<proteinExistence type="predicted"/>
<organism evidence="1 2">
    <name type="scientific">Steinernema carpocapsae</name>
    <name type="common">Entomopathogenic nematode</name>
    <dbReference type="NCBI Taxonomy" id="34508"/>
    <lineage>
        <taxon>Eukaryota</taxon>
        <taxon>Metazoa</taxon>
        <taxon>Ecdysozoa</taxon>
        <taxon>Nematoda</taxon>
        <taxon>Chromadorea</taxon>
        <taxon>Rhabditida</taxon>
        <taxon>Tylenchina</taxon>
        <taxon>Panagrolaimomorpha</taxon>
        <taxon>Strongyloidoidea</taxon>
        <taxon>Steinernematidae</taxon>
        <taxon>Steinernema</taxon>
    </lineage>
</organism>
<accession>A0A4U5LW71</accession>
<dbReference type="AlphaFoldDB" id="A0A4U5LW71"/>
<gene>
    <name evidence="1" type="ORF">L596_027680</name>
</gene>
<dbReference type="EMBL" id="AZBU02000011">
    <property type="protein sequence ID" value="TKR60431.1"/>
    <property type="molecule type" value="Genomic_DNA"/>
</dbReference>
<comment type="caution">
    <text evidence="1">The sequence shown here is derived from an EMBL/GenBank/DDBJ whole genome shotgun (WGS) entry which is preliminary data.</text>
</comment>
<reference evidence="1 2" key="2">
    <citation type="journal article" date="2019" name="G3 (Bethesda)">
        <title>Hybrid Assembly of the Genome of the Entomopathogenic Nematode Steinernema carpocapsae Identifies the X-Chromosome.</title>
        <authorList>
            <person name="Serra L."/>
            <person name="Macchietto M."/>
            <person name="Macias-Munoz A."/>
            <person name="McGill C.J."/>
            <person name="Rodriguez I.M."/>
            <person name="Rodriguez B."/>
            <person name="Murad R."/>
            <person name="Mortazavi A."/>
        </authorList>
    </citation>
    <scope>NUCLEOTIDE SEQUENCE [LARGE SCALE GENOMIC DNA]</scope>
    <source>
        <strain evidence="1 2">ALL</strain>
    </source>
</reference>
<dbReference type="Proteomes" id="UP000298663">
    <property type="component" value="Unassembled WGS sequence"/>
</dbReference>
<evidence type="ECO:0000313" key="1">
    <source>
        <dbReference type="EMBL" id="TKR60431.1"/>
    </source>
</evidence>